<keyword evidence="11" id="KW-1185">Reference proteome</keyword>
<evidence type="ECO:0000256" key="5">
    <source>
        <dbReference type="ARBA" id="ARBA00022989"/>
    </source>
</evidence>
<dbReference type="Proteomes" id="UP000235616">
    <property type="component" value="Unassembled WGS sequence"/>
</dbReference>
<evidence type="ECO:0000256" key="7">
    <source>
        <dbReference type="SAM" id="Phobius"/>
    </source>
</evidence>
<keyword evidence="6 7" id="KW-0472">Membrane</keyword>
<organism evidence="10 11">
    <name type="scientific">Trinickia dabaoshanensis</name>
    <dbReference type="NCBI Taxonomy" id="564714"/>
    <lineage>
        <taxon>Bacteria</taxon>
        <taxon>Pseudomonadati</taxon>
        <taxon>Pseudomonadota</taxon>
        <taxon>Betaproteobacteria</taxon>
        <taxon>Burkholderiales</taxon>
        <taxon>Burkholderiaceae</taxon>
        <taxon>Trinickia</taxon>
    </lineage>
</organism>
<dbReference type="Pfam" id="PF02687">
    <property type="entry name" value="FtsX"/>
    <property type="match status" value="1"/>
</dbReference>
<feature type="transmembrane region" description="Helical" evidence="7">
    <location>
        <begin position="326"/>
        <end position="347"/>
    </location>
</feature>
<evidence type="ECO:0000256" key="1">
    <source>
        <dbReference type="ARBA" id="ARBA00004651"/>
    </source>
</evidence>
<feature type="domain" description="ABC3 transporter permease C-terminal" evidence="8">
    <location>
        <begin position="333"/>
        <end position="460"/>
    </location>
</feature>
<keyword evidence="4 7" id="KW-0812">Transmembrane</keyword>
<keyword evidence="3" id="KW-1003">Cell membrane</keyword>
<dbReference type="GO" id="GO:0044874">
    <property type="term" value="P:lipoprotein localization to outer membrane"/>
    <property type="evidence" value="ECO:0007669"/>
    <property type="project" value="TreeGrafter"/>
</dbReference>
<feature type="transmembrane region" description="Helical" evidence="7">
    <location>
        <begin position="21"/>
        <end position="39"/>
    </location>
</feature>
<protein>
    <submittedName>
        <fullName evidence="10">ABC transporter permease</fullName>
    </submittedName>
</protein>
<dbReference type="InterPro" id="IPR025857">
    <property type="entry name" value="MacB_PCD"/>
</dbReference>
<comment type="caution">
    <text evidence="10">The sequence shown here is derived from an EMBL/GenBank/DDBJ whole genome shotgun (WGS) entry which is preliminary data.</text>
</comment>
<evidence type="ECO:0000313" key="10">
    <source>
        <dbReference type="EMBL" id="PMS16866.1"/>
    </source>
</evidence>
<name>A0A2N7VI83_9BURK</name>
<feature type="transmembrane region" description="Helical" evidence="7">
    <location>
        <begin position="433"/>
        <end position="452"/>
    </location>
</feature>
<reference evidence="10 11" key="1">
    <citation type="submission" date="2018-01" db="EMBL/GenBank/DDBJ databases">
        <title>Whole genome analyses suggest that Burkholderia sensu lato contains two further novel genera in the rhizoxinica-symbiotica group Mycetohabitans gen. nov., and Trinickia gen. nov.: implications for the evolution of diazotrophy and nodulation in the Burkholderiaceae.</title>
        <authorList>
            <person name="Estrada-de los Santos P."/>
            <person name="Palmer M."/>
            <person name="Chavez-Ramirez B."/>
            <person name="Beukes C."/>
            <person name="Steenkamp E.T."/>
            <person name="Hirsch A.M."/>
            <person name="Manyaka P."/>
            <person name="Maluk M."/>
            <person name="Lafos M."/>
            <person name="Crook M."/>
            <person name="Gross E."/>
            <person name="Simon M.F."/>
            <person name="Bueno dos Reis Junior F."/>
            <person name="Poole P.S."/>
            <person name="Venter S.N."/>
            <person name="James E.K."/>
        </authorList>
    </citation>
    <scope>NUCLEOTIDE SEQUENCE [LARGE SCALE GENOMIC DNA]</scope>
    <source>
        <strain evidence="10 11">GIMN1.004</strain>
    </source>
</reference>
<comment type="similarity">
    <text evidence="2">Belongs to the ABC-4 integral membrane protein family. LolC/E subfamily.</text>
</comment>
<comment type="subcellular location">
    <subcellularLocation>
        <location evidence="1">Cell membrane</location>
        <topology evidence="1">Multi-pass membrane protein</topology>
    </subcellularLocation>
</comment>
<dbReference type="OrthoDB" id="9770036at2"/>
<evidence type="ECO:0000259" key="9">
    <source>
        <dbReference type="Pfam" id="PF12704"/>
    </source>
</evidence>
<sequence>MKTWTLACRNLLRNRRRSSMTLLAMVIGLTAVLLFGGYARNINYGLQTSYVRYGGHLQIQRSDYFLYGSGDPVAYGIADYRRIVDAVRGDPVLRSMVTVVTPMLTVNGIAGNFAAGASRTVFGSGIVVDEQRKMRQWDDYGFPNRSGPLALEGTPPNAVVIGTGVARVLHLCGVLRVAQCSDPVAKREVSTRATVPGDLAQLALAESHSSRDSAFAASAAHIQLLTSNAYGAPNVAELGVVAAEKQGVKALDDMYVQLHLAQAQRLVYGGGEPKVTSIVVQLRHTADIDRARARLTSVLHGLPGGDALDVLDFATLYPQYGQVTGMFNAVFGFIAMLFATVVMFTVGNTMNMAVTERTREIGTLRAMGLRDAGVRRMFICEGFLLGLCGAACGVLLALAGALSINHAGLHWTPPGQTDSVALTVRVWGETAMIGRHALGIVLVATASAWLSARRASRMPIVEALRFF</sequence>
<evidence type="ECO:0000256" key="2">
    <source>
        <dbReference type="ARBA" id="ARBA00005236"/>
    </source>
</evidence>
<dbReference type="GO" id="GO:0098797">
    <property type="term" value="C:plasma membrane protein complex"/>
    <property type="evidence" value="ECO:0007669"/>
    <property type="project" value="TreeGrafter"/>
</dbReference>
<evidence type="ECO:0000313" key="11">
    <source>
        <dbReference type="Proteomes" id="UP000235616"/>
    </source>
</evidence>
<feature type="transmembrane region" description="Helical" evidence="7">
    <location>
        <begin position="383"/>
        <end position="404"/>
    </location>
</feature>
<dbReference type="PANTHER" id="PTHR30489">
    <property type="entry name" value="LIPOPROTEIN-RELEASING SYSTEM TRANSMEMBRANE PROTEIN LOLE"/>
    <property type="match status" value="1"/>
</dbReference>
<dbReference type="InterPro" id="IPR051447">
    <property type="entry name" value="Lipoprotein-release_system"/>
</dbReference>
<dbReference type="EMBL" id="PNYA01000022">
    <property type="protein sequence ID" value="PMS16866.1"/>
    <property type="molecule type" value="Genomic_DNA"/>
</dbReference>
<evidence type="ECO:0000256" key="4">
    <source>
        <dbReference type="ARBA" id="ARBA00022692"/>
    </source>
</evidence>
<dbReference type="AlphaFoldDB" id="A0A2N7VI83"/>
<gene>
    <name evidence="10" type="ORF">C0Z18_22245</name>
</gene>
<dbReference type="InterPro" id="IPR003838">
    <property type="entry name" value="ABC3_permease_C"/>
</dbReference>
<evidence type="ECO:0000256" key="6">
    <source>
        <dbReference type="ARBA" id="ARBA00023136"/>
    </source>
</evidence>
<keyword evidence="5 7" id="KW-1133">Transmembrane helix</keyword>
<dbReference type="RefSeq" id="WP_102647607.1">
    <property type="nucleotide sequence ID" value="NZ_PNYA01000022.1"/>
</dbReference>
<dbReference type="Pfam" id="PF12704">
    <property type="entry name" value="MacB_PCD"/>
    <property type="match status" value="1"/>
</dbReference>
<feature type="domain" description="MacB-like periplasmic core" evidence="9">
    <location>
        <begin position="18"/>
        <end position="169"/>
    </location>
</feature>
<evidence type="ECO:0000259" key="8">
    <source>
        <dbReference type="Pfam" id="PF02687"/>
    </source>
</evidence>
<proteinExistence type="inferred from homology"/>
<accession>A0A2N7VI83</accession>
<dbReference type="PANTHER" id="PTHR30489:SF0">
    <property type="entry name" value="LIPOPROTEIN-RELEASING SYSTEM TRANSMEMBRANE PROTEIN LOLE"/>
    <property type="match status" value="1"/>
</dbReference>
<evidence type="ECO:0000256" key="3">
    <source>
        <dbReference type="ARBA" id="ARBA00022475"/>
    </source>
</evidence>